<dbReference type="RefSeq" id="WP_230276105.1">
    <property type="nucleotide sequence ID" value="NZ_JAJKFW010000052.1"/>
</dbReference>
<evidence type="ECO:0000313" key="1">
    <source>
        <dbReference type="EMBL" id="MCC9644404.1"/>
    </source>
</evidence>
<name>A0ABS8NLF8_9BACT</name>
<proteinExistence type="predicted"/>
<keyword evidence="2" id="KW-1185">Reference proteome</keyword>
<reference evidence="1" key="1">
    <citation type="submission" date="2021-11" db="EMBL/GenBank/DDBJ databases">
        <title>Genome sequence.</title>
        <authorList>
            <person name="Sun Q."/>
        </authorList>
    </citation>
    <scope>NUCLEOTIDE SEQUENCE</scope>
    <source>
        <strain evidence="1">JC740</strain>
    </source>
</reference>
<comment type="caution">
    <text evidence="1">The sequence shown here is derived from an EMBL/GenBank/DDBJ whole genome shotgun (WGS) entry which is preliminary data.</text>
</comment>
<dbReference type="Proteomes" id="UP001430306">
    <property type="component" value="Unassembled WGS sequence"/>
</dbReference>
<protein>
    <submittedName>
        <fullName evidence="1">Uncharacterized protein</fullName>
    </submittedName>
</protein>
<gene>
    <name evidence="1" type="ORF">LOC71_19195</name>
</gene>
<accession>A0ABS8NLF8</accession>
<dbReference type="EMBL" id="JAJKFW010000052">
    <property type="protein sequence ID" value="MCC9644404.1"/>
    <property type="molecule type" value="Genomic_DNA"/>
</dbReference>
<organism evidence="1 2">
    <name type="scientific">Rhodopirellula halodulae</name>
    <dbReference type="NCBI Taxonomy" id="2894198"/>
    <lineage>
        <taxon>Bacteria</taxon>
        <taxon>Pseudomonadati</taxon>
        <taxon>Planctomycetota</taxon>
        <taxon>Planctomycetia</taxon>
        <taxon>Pirellulales</taxon>
        <taxon>Pirellulaceae</taxon>
        <taxon>Rhodopirellula</taxon>
    </lineage>
</organism>
<sequence>MFSRLFSSRPKQQAHNVAEFDRVLITAKLLILSPVGQTPREIASDASQIVGRFVSVRTTVADLDYLERLAVAYQIDGRWHWSQSGSVDSDVIAEMADSRLAAIDR</sequence>
<evidence type="ECO:0000313" key="2">
    <source>
        <dbReference type="Proteomes" id="UP001430306"/>
    </source>
</evidence>